<dbReference type="Proteomes" id="UP000680067">
    <property type="component" value="Unassembled WGS sequence"/>
</dbReference>
<proteinExistence type="predicted"/>
<reference evidence="2" key="1">
    <citation type="submission" date="2021-04" db="EMBL/GenBank/DDBJ databases">
        <title>novel species isolated from subtropical streams in China.</title>
        <authorList>
            <person name="Lu H."/>
        </authorList>
    </citation>
    <scope>NUCLEOTIDE SEQUENCE</scope>
    <source>
        <strain evidence="2">LFS511W</strain>
    </source>
</reference>
<protein>
    <recommendedName>
        <fullName evidence="4">Outer membrane lipoprotein-sorting protein</fullName>
    </recommendedName>
</protein>
<evidence type="ECO:0000313" key="3">
    <source>
        <dbReference type="Proteomes" id="UP000680067"/>
    </source>
</evidence>
<name>A0A941DLT2_9BURK</name>
<dbReference type="RefSeq" id="WP_212686450.1">
    <property type="nucleotide sequence ID" value="NZ_JAGSPN010000001.1"/>
</dbReference>
<feature type="chain" id="PRO_5036889120" description="Outer membrane lipoprotein-sorting protein" evidence="1">
    <location>
        <begin position="23"/>
        <end position="226"/>
    </location>
</feature>
<feature type="signal peptide" evidence="1">
    <location>
        <begin position="1"/>
        <end position="22"/>
    </location>
</feature>
<keyword evidence="1" id="KW-0732">Signal</keyword>
<organism evidence="2 3">
    <name type="scientific">Undibacterium luofuense</name>
    <dbReference type="NCBI Taxonomy" id="2828733"/>
    <lineage>
        <taxon>Bacteria</taxon>
        <taxon>Pseudomonadati</taxon>
        <taxon>Pseudomonadota</taxon>
        <taxon>Betaproteobacteria</taxon>
        <taxon>Burkholderiales</taxon>
        <taxon>Oxalobacteraceae</taxon>
        <taxon>Undibacterium</taxon>
    </lineage>
</organism>
<gene>
    <name evidence="2" type="ORF">KDM89_03090</name>
</gene>
<accession>A0A941DLT2</accession>
<sequence>MKPVRRLLLAAMLSIIPAVSMATEHDALWSKVTEQFNTSESYAAKDIRETIHFEMNEETRHTVIQLALGGWKNGQAYYQTISVEPASATNKKPFRFDEKSKPALRKFFASEQAPKRTDNVMLGEKNTILFEGSNTEGKDKFQFQIWVDPDTGAILQNKFYMTGPAKLVISALTSYAVGQQGISLPSKRHIDLEFNEPFRVKGTVDEELLHWEVAPDVTRTGKPASP</sequence>
<evidence type="ECO:0008006" key="4">
    <source>
        <dbReference type="Google" id="ProtNLM"/>
    </source>
</evidence>
<evidence type="ECO:0000256" key="1">
    <source>
        <dbReference type="SAM" id="SignalP"/>
    </source>
</evidence>
<dbReference type="AlphaFoldDB" id="A0A941DLT2"/>
<dbReference type="EMBL" id="JAGSPN010000001">
    <property type="protein sequence ID" value="MBR7781116.1"/>
    <property type="molecule type" value="Genomic_DNA"/>
</dbReference>
<comment type="caution">
    <text evidence="2">The sequence shown here is derived from an EMBL/GenBank/DDBJ whole genome shotgun (WGS) entry which is preliminary data.</text>
</comment>
<evidence type="ECO:0000313" key="2">
    <source>
        <dbReference type="EMBL" id="MBR7781116.1"/>
    </source>
</evidence>
<keyword evidence="3" id="KW-1185">Reference proteome</keyword>